<dbReference type="Proteomes" id="UP000198384">
    <property type="component" value="Unassembled WGS sequence"/>
</dbReference>
<dbReference type="SUPFAM" id="SSF69318">
    <property type="entry name" value="Integrin alpha N-terminal domain"/>
    <property type="match status" value="3"/>
</dbReference>
<proteinExistence type="predicted"/>
<accession>A0A238WPJ5</accession>
<dbReference type="InterPro" id="IPR027039">
    <property type="entry name" value="Crtac1"/>
</dbReference>
<evidence type="ECO:0000313" key="3">
    <source>
        <dbReference type="EMBL" id="SNR48243.1"/>
    </source>
</evidence>
<dbReference type="Pfam" id="PF07593">
    <property type="entry name" value="UnbV_ASPIC"/>
    <property type="match status" value="1"/>
</dbReference>
<name>A0A238WPJ5_9FLAO</name>
<dbReference type="InterPro" id="IPR013517">
    <property type="entry name" value="FG-GAP"/>
</dbReference>
<dbReference type="AlphaFoldDB" id="A0A238WPJ5"/>
<dbReference type="InterPro" id="IPR028994">
    <property type="entry name" value="Integrin_alpha_N"/>
</dbReference>
<dbReference type="RefSeq" id="WP_089381071.1">
    <property type="nucleotide sequence ID" value="NZ_FZNT01000003.1"/>
</dbReference>
<evidence type="ECO:0000313" key="4">
    <source>
        <dbReference type="Proteomes" id="UP000198384"/>
    </source>
</evidence>
<dbReference type="InterPro" id="IPR011519">
    <property type="entry name" value="UnbV_ASPIC"/>
</dbReference>
<protein>
    <submittedName>
        <fullName evidence="3">Repeat domain-containing protein</fullName>
    </submittedName>
</protein>
<dbReference type="Pfam" id="PF13517">
    <property type="entry name" value="FG-GAP_3"/>
    <property type="match status" value="5"/>
</dbReference>
<dbReference type="PROSITE" id="PS51257">
    <property type="entry name" value="PROKAR_LIPOPROTEIN"/>
    <property type="match status" value="1"/>
</dbReference>
<dbReference type="Gene3D" id="2.130.10.130">
    <property type="entry name" value="Integrin alpha, N-terminal"/>
    <property type="match status" value="3"/>
</dbReference>
<keyword evidence="1" id="KW-0732">Signal</keyword>
<dbReference type="PANTHER" id="PTHR16026">
    <property type="entry name" value="CARTILAGE ACIDIC PROTEIN 1"/>
    <property type="match status" value="1"/>
</dbReference>
<reference evidence="3 4" key="1">
    <citation type="submission" date="2017-06" db="EMBL/GenBank/DDBJ databases">
        <authorList>
            <person name="Kim H.J."/>
            <person name="Triplett B.A."/>
        </authorList>
    </citation>
    <scope>NUCLEOTIDE SEQUENCE [LARGE SCALE GENOMIC DNA]</scope>
    <source>
        <strain evidence="3 4">DSM 29150</strain>
    </source>
</reference>
<dbReference type="OrthoDB" id="9816120at2"/>
<sequence>MLKKSILPLFFLLVLVSCKKEQQLKSTKIFKELNASLTGINFSNTLVENDSLNYFNYTSMYSGGGISVGDINNDGLIDVFFTGNQTSNKLYLNKGDLQFEDITEKAAVGGDNRWYTGTTMADVNGDGYLDIYCAVSGLFGSKENQLFINNGNSTFTEKAQEYGVADSANSTQGTFVDYDKDGDLDLYVANYPIANINSSNFEYKNKMQRVTDKESDKLYRNDGGIFTNVSEEAGVKTYGFSYGVTASDVNNDGWPDLYISSDYSIPDYFYINNGDGTFKEVIKEAVSHSAFYGMGVDIADFNNDGNLDVFQADMDANNNRRQKANMASMNPQLFWETVFSGFHYQYMHNCMQLNTGILVNNVPQFSNISRLTGTSSTDWSWGPLFADFDNDGNKDLFISNGIRREINNRDFFNTYSKNDKTGYSDLEKSLMIPSEKIDNFIFKNTGDLNFEKANTEWGIQHKGFSNGVVYADLDNDGDLEIITNNIDEPASFFENTSSEFNNFITIKFEGSSTNKFGLGNRVYVTTGNQTQLQELTLTRGFQSSVAPKLHFGLHKSDIIDELKVVWTDGKIETLKNVNANQHLAFKHSNAVAEVTSNTNKQLLFETIQNNELPTHKHVENTYDDFLKQVLLPHKMSQFGPAIAVADVNSDGLDDFFIGGAFDNVASMYLQTQTGFEQHQSNFEKEKLNEDVGALFFDADNDGDKDLYVVSGGYEFAPESEMLQDRLYINNGKGDFIKAENTLPEMRTSGSKVYPIDFNKDGKQDLLVLGRQVPGKYPIPTNSYLLLNKSTEQKVIFEDVTQQFAKDFINLGMATSAVITDVDNDDWLDIIIVGEWMPIKVFKNMKTEFKDISKSTGLTEDTAGWWWSIQQGDFDKDGDIDYIVGNNGLNYKYQANSTETFDIYVNDFDKNNQNDIVLSYYNEGKQFPVRGRSCSSQQIPSIKSKFKNYNTFSEATLVDVYTKEKLENALHYQVKSFASIYLENKNGKFTIHKLPVEAQISSINQILVEDYNKDGNLDFLIAGNLFVSEIETPRNDAGFGYYFEGNGNGTFKAIPPTESGFFTSGDVKDLVQIKIKNQEYIISVKNNNYLQFIKFSN</sequence>
<evidence type="ECO:0000259" key="2">
    <source>
        <dbReference type="Pfam" id="PF07593"/>
    </source>
</evidence>
<evidence type="ECO:0000256" key="1">
    <source>
        <dbReference type="ARBA" id="ARBA00022729"/>
    </source>
</evidence>
<feature type="domain" description="ASPIC/UnbV" evidence="2">
    <location>
        <begin position="517"/>
        <end position="583"/>
    </location>
</feature>
<organism evidence="3 4">
    <name type="scientific">Lutibacter agarilyticus</name>
    <dbReference type="NCBI Taxonomy" id="1109740"/>
    <lineage>
        <taxon>Bacteria</taxon>
        <taxon>Pseudomonadati</taxon>
        <taxon>Bacteroidota</taxon>
        <taxon>Flavobacteriia</taxon>
        <taxon>Flavobacteriales</taxon>
        <taxon>Flavobacteriaceae</taxon>
        <taxon>Lutibacter</taxon>
    </lineage>
</organism>
<dbReference type="EMBL" id="FZNT01000003">
    <property type="protein sequence ID" value="SNR48243.1"/>
    <property type="molecule type" value="Genomic_DNA"/>
</dbReference>
<keyword evidence="4" id="KW-1185">Reference proteome</keyword>
<gene>
    <name evidence="3" type="ORF">SAMN06265371_103428</name>
</gene>
<dbReference type="PANTHER" id="PTHR16026:SF0">
    <property type="entry name" value="CARTILAGE ACIDIC PROTEIN 1"/>
    <property type="match status" value="1"/>
</dbReference>